<feature type="transmembrane region" description="Helical" evidence="8">
    <location>
        <begin position="57"/>
        <end position="75"/>
    </location>
</feature>
<dbReference type="GO" id="GO:0008374">
    <property type="term" value="F:O-acyltransferase activity"/>
    <property type="evidence" value="ECO:0007669"/>
    <property type="project" value="InterPro"/>
</dbReference>
<dbReference type="Proteomes" id="UP000076738">
    <property type="component" value="Unassembled WGS sequence"/>
</dbReference>
<feature type="transmembrane region" description="Helical" evidence="8">
    <location>
        <begin position="207"/>
        <end position="240"/>
    </location>
</feature>
<evidence type="ECO:0000256" key="3">
    <source>
        <dbReference type="ARBA" id="ARBA00007282"/>
    </source>
</evidence>
<name>A0A167GMC2_CALVF</name>
<dbReference type="GO" id="GO:0006629">
    <property type="term" value="P:lipid metabolic process"/>
    <property type="evidence" value="ECO:0007669"/>
    <property type="project" value="InterPro"/>
</dbReference>
<sequence length="399" mass="44711">MGWDAVLKRMQDLRVLIPASRLPLTWSTSLLLLPPQILASIHAFLNIRHAPRWVHLVLLPLTVLVTVWCHASVYFDQPGFNIYNQIFGVSAFLILVRVLDWSLVPLRPRAQSQRHPTTPRTLLTDWGDTISALCDLRGVVHTFGQRCHFRSYPSETRAAFLADRAKSLLFNFLTLDCLRTLVRFFGPLGTPEGRSIFLPHLSPLPRFALSLFLTLSIGGAIFSYIATLHCLLSLLLVGLFQQDPNRWPPMFDRPWLASSLADFWARRWHQLFRRQFVVCSWPGRAGGGDTGAVLTAFLGSGVLHEAGMRCMGRGGATWQTVGFFLLQGLGCAAEHVFTSLSGRKVRGPMGRVWTWAWLLLWGQALADAFAVRGTAGGTLYPEWMSPSEQVLNGFGVYTR</sequence>
<dbReference type="EMBL" id="KV417336">
    <property type="protein sequence ID" value="KZO90707.1"/>
    <property type="molecule type" value="Genomic_DNA"/>
</dbReference>
<dbReference type="OrthoDB" id="1077582at2759"/>
<evidence type="ECO:0000256" key="6">
    <source>
        <dbReference type="ARBA" id="ARBA00022989"/>
    </source>
</evidence>
<dbReference type="InterPro" id="IPR032805">
    <property type="entry name" value="Wax_synthase_dom"/>
</dbReference>
<keyword evidence="11" id="KW-1185">Reference proteome</keyword>
<dbReference type="GO" id="GO:0016020">
    <property type="term" value="C:membrane"/>
    <property type="evidence" value="ECO:0007669"/>
    <property type="project" value="UniProtKB-SubCell"/>
</dbReference>
<evidence type="ECO:0000313" key="11">
    <source>
        <dbReference type="Proteomes" id="UP000076738"/>
    </source>
</evidence>
<evidence type="ECO:0000256" key="4">
    <source>
        <dbReference type="ARBA" id="ARBA00022679"/>
    </source>
</evidence>
<evidence type="ECO:0000259" key="9">
    <source>
        <dbReference type="Pfam" id="PF13813"/>
    </source>
</evidence>
<feature type="domain" description="Wax synthase" evidence="9">
    <location>
        <begin position="247"/>
        <end position="325"/>
    </location>
</feature>
<dbReference type="STRING" id="1330018.A0A167GMC2"/>
<evidence type="ECO:0000313" key="10">
    <source>
        <dbReference type="EMBL" id="KZO90707.1"/>
    </source>
</evidence>
<evidence type="ECO:0000256" key="1">
    <source>
        <dbReference type="ARBA" id="ARBA00004141"/>
    </source>
</evidence>
<accession>A0A167GMC2</accession>
<dbReference type="Pfam" id="PF13813">
    <property type="entry name" value="MBOAT_2"/>
    <property type="match status" value="1"/>
</dbReference>
<keyword evidence="5 8" id="KW-0812">Transmembrane</keyword>
<dbReference type="PANTHER" id="PTHR31595">
    <property type="entry name" value="LONG-CHAIN-ALCOHOL O-FATTY-ACYLTRANSFERASE 3-RELATED"/>
    <property type="match status" value="1"/>
</dbReference>
<feature type="transmembrane region" description="Helical" evidence="8">
    <location>
        <begin position="81"/>
        <end position="99"/>
    </location>
</feature>
<comment type="similarity">
    <text evidence="3">Belongs to the wax synthase family.</text>
</comment>
<organism evidence="10 11">
    <name type="scientific">Calocera viscosa (strain TUFC12733)</name>
    <dbReference type="NCBI Taxonomy" id="1330018"/>
    <lineage>
        <taxon>Eukaryota</taxon>
        <taxon>Fungi</taxon>
        <taxon>Dikarya</taxon>
        <taxon>Basidiomycota</taxon>
        <taxon>Agaricomycotina</taxon>
        <taxon>Dacrymycetes</taxon>
        <taxon>Dacrymycetales</taxon>
        <taxon>Dacrymycetaceae</taxon>
        <taxon>Calocera</taxon>
    </lineage>
</organism>
<evidence type="ECO:0000256" key="2">
    <source>
        <dbReference type="ARBA" id="ARBA00005179"/>
    </source>
</evidence>
<evidence type="ECO:0000256" key="8">
    <source>
        <dbReference type="SAM" id="Phobius"/>
    </source>
</evidence>
<keyword evidence="4" id="KW-0808">Transferase</keyword>
<reference evidence="10 11" key="1">
    <citation type="journal article" date="2016" name="Mol. Biol. Evol.">
        <title>Comparative Genomics of Early-Diverging Mushroom-Forming Fungi Provides Insights into the Origins of Lignocellulose Decay Capabilities.</title>
        <authorList>
            <person name="Nagy L.G."/>
            <person name="Riley R."/>
            <person name="Tritt A."/>
            <person name="Adam C."/>
            <person name="Daum C."/>
            <person name="Floudas D."/>
            <person name="Sun H."/>
            <person name="Yadav J.S."/>
            <person name="Pangilinan J."/>
            <person name="Larsson K.H."/>
            <person name="Matsuura K."/>
            <person name="Barry K."/>
            <person name="Labutti K."/>
            <person name="Kuo R."/>
            <person name="Ohm R.A."/>
            <person name="Bhattacharya S.S."/>
            <person name="Shirouzu T."/>
            <person name="Yoshinaga Y."/>
            <person name="Martin F.M."/>
            <person name="Grigoriev I.V."/>
            <person name="Hibbett D.S."/>
        </authorList>
    </citation>
    <scope>NUCLEOTIDE SEQUENCE [LARGE SCALE GENOMIC DNA]</scope>
    <source>
        <strain evidence="10 11">TUFC12733</strain>
    </source>
</reference>
<comment type="pathway">
    <text evidence="2">Secondary metabolite biosynthesis.</text>
</comment>
<evidence type="ECO:0000256" key="7">
    <source>
        <dbReference type="ARBA" id="ARBA00023136"/>
    </source>
</evidence>
<dbReference type="AlphaFoldDB" id="A0A167GMC2"/>
<protein>
    <recommendedName>
        <fullName evidence="9">Wax synthase domain-containing protein</fullName>
    </recommendedName>
</protein>
<dbReference type="PANTHER" id="PTHR31595:SF57">
    <property type="entry name" value="OS04G0481900 PROTEIN"/>
    <property type="match status" value="1"/>
</dbReference>
<evidence type="ECO:0000256" key="5">
    <source>
        <dbReference type="ARBA" id="ARBA00022692"/>
    </source>
</evidence>
<keyword evidence="7 8" id="KW-0472">Membrane</keyword>
<gene>
    <name evidence="10" type="ORF">CALVIDRAFT_522468</name>
</gene>
<proteinExistence type="inferred from homology"/>
<comment type="subcellular location">
    <subcellularLocation>
        <location evidence="1">Membrane</location>
        <topology evidence="1">Multi-pass membrane protein</topology>
    </subcellularLocation>
</comment>
<dbReference type="InterPro" id="IPR044851">
    <property type="entry name" value="Wax_synthase"/>
</dbReference>
<keyword evidence="6 8" id="KW-1133">Transmembrane helix</keyword>